<keyword evidence="2" id="KW-0732">Signal</keyword>
<dbReference type="EMBL" id="CP111016">
    <property type="protein sequence ID" value="WAR05451.1"/>
    <property type="molecule type" value="Genomic_DNA"/>
</dbReference>
<evidence type="ECO:0000313" key="3">
    <source>
        <dbReference type="EMBL" id="WAR05451.1"/>
    </source>
</evidence>
<protein>
    <submittedName>
        <fullName evidence="3">Uncharacterized protein</fullName>
    </submittedName>
</protein>
<keyword evidence="4" id="KW-1185">Reference proteome</keyword>
<sequence length="149" mass="17165">MFNVNFRCIFMIRLMIWTYTGTEAQVVTLSPTSPTVTQYSPLTLTCETQSTNTEYIIWITEADGNAKFKSTGNKKAVSWYHHSDIISRRRPYQREREYPNDTAVPNIGRDTGCQGQLVYPKVRTGARRNVAFHEHVPRGGRPQRDVEHT</sequence>
<evidence type="ECO:0000313" key="4">
    <source>
        <dbReference type="Proteomes" id="UP001164746"/>
    </source>
</evidence>
<proteinExistence type="predicted"/>
<evidence type="ECO:0000256" key="2">
    <source>
        <dbReference type="SAM" id="SignalP"/>
    </source>
</evidence>
<reference evidence="3" key="1">
    <citation type="submission" date="2022-11" db="EMBL/GenBank/DDBJ databases">
        <title>Centuries of genome instability and evolution in soft-shell clam transmissible cancer (bioRxiv).</title>
        <authorList>
            <person name="Hart S.F.M."/>
            <person name="Yonemitsu M.A."/>
            <person name="Giersch R.M."/>
            <person name="Beal B.F."/>
            <person name="Arriagada G."/>
            <person name="Davis B.W."/>
            <person name="Ostrander E.A."/>
            <person name="Goff S.P."/>
            <person name="Metzger M.J."/>
        </authorList>
    </citation>
    <scope>NUCLEOTIDE SEQUENCE</scope>
    <source>
        <strain evidence="3">MELC-2E11</strain>
        <tissue evidence="3">Siphon/mantle</tissue>
    </source>
</reference>
<gene>
    <name evidence="3" type="ORF">MAR_020820</name>
</gene>
<feature type="chain" id="PRO_5046958925" evidence="2">
    <location>
        <begin position="25"/>
        <end position="149"/>
    </location>
</feature>
<feature type="region of interest" description="Disordered" evidence="1">
    <location>
        <begin position="90"/>
        <end position="109"/>
    </location>
</feature>
<feature type="compositionally biased region" description="Basic and acidic residues" evidence="1">
    <location>
        <begin position="90"/>
        <end position="99"/>
    </location>
</feature>
<organism evidence="3 4">
    <name type="scientific">Mya arenaria</name>
    <name type="common">Soft-shell clam</name>
    <dbReference type="NCBI Taxonomy" id="6604"/>
    <lineage>
        <taxon>Eukaryota</taxon>
        <taxon>Metazoa</taxon>
        <taxon>Spiralia</taxon>
        <taxon>Lophotrochozoa</taxon>
        <taxon>Mollusca</taxon>
        <taxon>Bivalvia</taxon>
        <taxon>Autobranchia</taxon>
        <taxon>Heteroconchia</taxon>
        <taxon>Euheterodonta</taxon>
        <taxon>Imparidentia</taxon>
        <taxon>Neoheterodontei</taxon>
        <taxon>Myida</taxon>
        <taxon>Myoidea</taxon>
        <taxon>Myidae</taxon>
        <taxon>Mya</taxon>
    </lineage>
</organism>
<evidence type="ECO:0000256" key="1">
    <source>
        <dbReference type="SAM" id="MobiDB-lite"/>
    </source>
</evidence>
<accession>A0ABY7E953</accession>
<dbReference type="Proteomes" id="UP001164746">
    <property type="component" value="Chromosome 5"/>
</dbReference>
<name>A0ABY7E953_MYAAR</name>
<feature type="signal peptide" evidence="2">
    <location>
        <begin position="1"/>
        <end position="24"/>
    </location>
</feature>